<evidence type="ECO:0000313" key="3">
    <source>
        <dbReference type="Proteomes" id="UP001176521"/>
    </source>
</evidence>
<gene>
    <name evidence="2" type="primary">RMS1_1</name>
    <name evidence="2" type="ORF">OC842_005556</name>
</gene>
<dbReference type="Gene3D" id="3.90.1410.10">
    <property type="entry name" value="set domain protein methyltransferase, domain 1"/>
    <property type="match status" value="1"/>
</dbReference>
<comment type="caution">
    <text evidence="2">The sequence shown here is derived from an EMBL/GenBank/DDBJ whole genome shotgun (WGS) entry which is preliminary data.</text>
</comment>
<dbReference type="AlphaFoldDB" id="A0AAN6JIW9"/>
<feature type="region of interest" description="Disordered" evidence="1">
    <location>
        <begin position="109"/>
        <end position="133"/>
    </location>
</feature>
<dbReference type="EMBL" id="JAPDMQ010000407">
    <property type="protein sequence ID" value="KAK0525257.1"/>
    <property type="molecule type" value="Genomic_DNA"/>
</dbReference>
<evidence type="ECO:0000256" key="1">
    <source>
        <dbReference type="SAM" id="MobiDB-lite"/>
    </source>
</evidence>
<dbReference type="Proteomes" id="UP001176521">
    <property type="component" value="Unassembled WGS sequence"/>
</dbReference>
<protein>
    <submittedName>
        <fullName evidence="2">Ribosomal lysine N-methyltransferase 4</fullName>
    </submittedName>
</protein>
<organism evidence="2 3">
    <name type="scientific">Tilletia horrida</name>
    <dbReference type="NCBI Taxonomy" id="155126"/>
    <lineage>
        <taxon>Eukaryota</taxon>
        <taxon>Fungi</taxon>
        <taxon>Dikarya</taxon>
        <taxon>Basidiomycota</taxon>
        <taxon>Ustilaginomycotina</taxon>
        <taxon>Exobasidiomycetes</taxon>
        <taxon>Tilletiales</taxon>
        <taxon>Tilletiaceae</taxon>
        <taxon>Tilletia</taxon>
    </lineage>
</organism>
<dbReference type="InterPro" id="IPR046341">
    <property type="entry name" value="SET_dom_sf"/>
</dbReference>
<name>A0AAN6JIW9_9BASI</name>
<dbReference type="SUPFAM" id="SSF82199">
    <property type="entry name" value="SET domain"/>
    <property type="match status" value="1"/>
</dbReference>
<evidence type="ECO:0000313" key="2">
    <source>
        <dbReference type="EMBL" id="KAK0525257.1"/>
    </source>
</evidence>
<keyword evidence="3" id="KW-1185">Reference proteome</keyword>
<sequence>MDIDEREPSASTPETTTTTTTPGQKLANLEKWCKQNDIELHEVLRPALSDHAIPAIPPHAEVDTSTTTPFLHHGVHLRVRNFQGSHYPYRRFPDALAVSIPRKAVLTPETSSLAEHDNSFTPRAYSPQDQDDAGLLASGTPPLALCLLHEFLLGPRSRFWPFLDTLPPYGVELPRVWAEESPEYELIRGTELEHDLRQSRHASHANPSAPPDHGATDQFLRKYFEEQGLSHLSKAHPHLVQPDAPDHSTSIIIDALQSLALVPFLDNSRTSFSASVYLEQTKAGTARAGKAKWPSDAYINLRFEGLTMSGRKVQLAATNDHLLPRSTPRRVYDDLQEKNIFWALPSLSSPEGAEAATSLGQPSASLFAAAEEALKVIRDDNNAQLLYPAPKLPHFPRMHPESSIGAQCEEQDFISLWEVDYSTSDRDERRDDGLIGFRTRPLFVEARSGFVSDRLWIIALAMAVQEAEPEKEITAHHLLLANSRWWHPDRMGTFSKWEAAGFAAVKKIRHLVKTRLARMADVIGDDVLAGFIESNHVSLAVKNGALRNRGERKTLRRCLSELDRLCSVPERRAALKLYGPLYTAPPN</sequence>
<feature type="region of interest" description="Disordered" evidence="1">
    <location>
        <begin position="196"/>
        <end position="216"/>
    </location>
</feature>
<reference evidence="2" key="1">
    <citation type="journal article" date="2023" name="PhytoFront">
        <title>Draft Genome Resources of Seven Strains of Tilletia horrida, Causal Agent of Kernel Smut of Rice.</title>
        <authorList>
            <person name="Khanal S."/>
            <person name="Antony Babu S."/>
            <person name="Zhou X.G."/>
        </authorList>
    </citation>
    <scope>NUCLEOTIDE SEQUENCE</scope>
    <source>
        <strain evidence="2">TX3</strain>
    </source>
</reference>
<feature type="region of interest" description="Disordered" evidence="1">
    <location>
        <begin position="1"/>
        <end position="23"/>
    </location>
</feature>
<accession>A0AAN6JIW9</accession>
<proteinExistence type="predicted"/>